<evidence type="ECO:0000313" key="1">
    <source>
        <dbReference type="EMBL" id="API51156.1"/>
    </source>
</evidence>
<dbReference type="AlphaFoldDB" id="A0A1L3Z665"/>
<accession>A0A1L3Z665</accession>
<reference evidence="1 2" key="1">
    <citation type="submission" date="2016-11" db="EMBL/GenBank/DDBJ databases">
        <title>Rhizobium leguminosarum bv. viciae strain Vaf12 isolated from Vavilovia formosa root nodules from Russia, Dagestan.</title>
        <authorList>
            <person name="Kimeklis A."/>
        </authorList>
    </citation>
    <scope>NUCLEOTIDE SEQUENCE [LARGE SCALE GENOMIC DNA]</scope>
    <source>
        <strain evidence="1 2">Vaf-108</strain>
    </source>
</reference>
<name>A0A1L3Z665_RHILE</name>
<protein>
    <submittedName>
        <fullName evidence="1">Uncharacterized protein</fullName>
    </submittedName>
</protein>
<evidence type="ECO:0000313" key="2">
    <source>
        <dbReference type="Proteomes" id="UP000183050"/>
    </source>
</evidence>
<gene>
    <name evidence="1" type="ORF">BMW22_05455</name>
</gene>
<organism evidence="1 2">
    <name type="scientific">Rhizobium leguminosarum</name>
    <dbReference type="NCBI Taxonomy" id="384"/>
    <lineage>
        <taxon>Bacteria</taxon>
        <taxon>Pseudomonadati</taxon>
        <taxon>Pseudomonadota</taxon>
        <taxon>Alphaproteobacteria</taxon>
        <taxon>Hyphomicrobiales</taxon>
        <taxon>Rhizobiaceae</taxon>
        <taxon>Rhizobium/Agrobacterium group</taxon>
        <taxon>Rhizobium</taxon>
    </lineage>
</organism>
<dbReference type="EMBL" id="CP018228">
    <property type="protein sequence ID" value="API51156.1"/>
    <property type="molecule type" value="Genomic_DNA"/>
</dbReference>
<dbReference type="Proteomes" id="UP000183050">
    <property type="component" value="Chromosome"/>
</dbReference>
<sequence length="329" mass="36281">MLAAERPRDTIFGRRRRGDVTSYSIDDAIRELAPALSKAPAGAVIGDWTATTMQAGHASRTGGYLDAEGKHVPEDSRHPLDIIADVVEKLEASEVPRFNKVVIRWKKPKLPFMQAKITLETSYDQTIVPRGPDDPIYETAAAARRAFWQNRGTLQEDFAVERGTANIHAQTKWFGPHRRILAIHAPGRLTLATDGLSTPWAGISEPENGVECELFMEFDAATLDAAGIENWANLLINIGDLVADGYRVARDVEKHGAILFCRLTEDYRPMTRIMLSRDASRIDGLPFGSVPLIRATPIAETEIEGQDLSDDWGAAAARNALAKRGMRID</sequence>
<proteinExistence type="predicted"/>